<evidence type="ECO:0000313" key="4">
    <source>
        <dbReference type="Proteomes" id="UP000024942"/>
    </source>
</evidence>
<dbReference type="RefSeq" id="WP_162174878.1">
    <property type="nucleotide sequence ID" value="NZ_ARYL01000029.1"/>
</dbReference>
<dbReference type="Pfam" id="PF08348">
    <property type="entry name" value="PAS_6"/>
    <property type="match status" value="1"/>
</dbReference>
<evidence type="ECO:0000259" key="2">
    <source>
        <dbReference type="Pfam" id="PF13309"/>
    </source>
</evidence>
<dbReference type="Proteomes" id="UP000024942">
    <property type="component" value="Unassembled WGS sequence"/>
</dbReference>
<name>A0A059G3Q6_9PROT</name>
<protein>
    <recommendedName>
        <fullName evidence="5">YheO domain-containing protein</fullName>
    </recommendedName>
</protein>
<dbReference type="InterPro" id="IPR039445">
    <property type="entry name" value="DauR-like_HTH"/>
</dbReference>
<organism evidence="3 4">
    <name type="scientific">Hyphomonas oceanitis SCH89</name>
    <dbReference type="NCBI Taxonomy" id="1280953"/>
    <lineage>
        <taxon>Bacteria</taxon>
        <taxon>Pseudomonadati</taxon>
        <taxon>Pseudomonadota</taxon>
        <taxon>Alphaproteobacteria</taxon>
        <taxon>Hyphomonadales</taxon>
        <taxon>Hyphomonadaceae</taxon>
        <taxon>Hyphomonas</taxon>
    </lineage>
</organism>
<evidence type="ECO:0008006" key="5">
    <source>
        <dbReference type="Google" id="ProtNLM"/>
    </source>
</evidence>
<comment type="caution">
    <text evidence="3">The sequence shown here is derived from an EMBL/GenBank/DDBJ whole genome shotgun (WGS) entry which is preliminary data.</text>
</comment>
<reference evidence="3 4" key="1">
    <citation type="journal article" date="2014" name="Antonie Van Leeuwenhoek">
        <title>Hyphomonas beringensis sp. nov. and Hyphomonas chukchiensis sp. nov., isolated from surface seawater of the Bering Sea and Chukchi Sea.</title>
        <authorList>
            <person name="Li C."/>
            <person name="Lai Q."/>
            <person name="Li G."/>
            <person name="Dong C."/>
            <person name="Wang J."/>
            <person name="Liao Y."/>
            <person name="Shao Z."/>
        </authorList>
    </citation>
    <scope>NUCLEOTIDE SEQUENCE [LARGE SCALE GENOMIC DNA]</scope>
    <source>
        <strain evidence="3 4">SCH89</strain>
    </source>
</reference>
<dbReference type="AlphaFoldDB" id="A0A059G3Q6"/>
<dbReference type="PATRIC" id="fig|1280953.3.peg.3160"/>
<dbReference type="OrthoDB" id="9796595at2"/>
<dbReference type="EMBL" id="ARYL01000029">
    <property type="protein sequence ID" value="KDA01416.1"/>
    <property type="molecule type" value="Genomic_DNA"/>
</dbReference>
<evidence type="ECO:0000313" key="3">
    <source>
        <dbReference type="EMBL" id="KDA01416.1"/>
    </source>
</evidence>
<dbReference type="InterPro" id="IPR039446">
    <property type="entry name" value="DauR-like"/>
</dbReference>
<dbReference type="PANTHER" id="PTHR35568:SF1">
    <property type="entry name" value="TRANSCRIPTIONAL REGULATOR DAUR"/>
    <property type="match status" value="1"/>
</dbReference>
<evidence type="ECO:0000259" key="1">
    <source>
        <dbReference type="Pfam" id="PF08348"/>
    </source>
</evidence>
<gene>
    <name evidence="3" type="ORF">HOC_15747</name>
</gene>
<dbReference type="Pfam" id="PF13309">
    <property type="entry name" value="HTH_22"/>
    <property type="match status" value="1"/>
</dbReference>
<proteinExistence type="predicted"/>
<sequence length="213" mass="23888">MKQLSDSEAYVPALRPHFAVADGIAVVFAPYAEVVVHDLATESIAYIANPISKRAPGDPSQLEDIEFDVSEDLVGPYVKTNWDGRRLKCISIVLTDQEKAIGLFCINVDVSQFDQIRITLDGFLGAKPRTDDVQALFVHDWHERINEFIAHWCSENDVRIADIDRPARRKLILALKESGALEQRRAPAYIARILSVSRATIYNELAAIKQEQS</sequence>
<dbReference type="InterPro" id="IPR013559">
    <property type="entry name" value="YheO"/>
</dbReference>
<feature type="domain" description="Transcriptional regulator DauR-like HTH" evidence="2">
    <location>
        <begin position="145"/>
        <end position="205"/>
    </location>
</feature>
<dbReference type="STRING" id="1280953.HOC_15747"/>
<keyword evidence="4" id="KW-1185">Reference proteome</keyword>
<feature type="domain" description="YheO-like" evidence="1">
    <location>
        <begin position="14"/>
        <end position="116"/>
    </location>
</feature>
<dbReference type="PANTHER" id="PTHR35568">
    <property type="entry name" value="TRANSCRIPTIONAL REGULATOR DAUR"/>
    <property type="match status" value="1"/>
</dbReference>
<dbReference type="eggNOG" id="COG2964">
    <property type="taxonomic scope" value="Bacteria"/>
</dbReference>
<accession>A0A059G3Q6</accession>